<proteinExistence type="predicted"/>
<organism evidence="1 2">
    <name type="scientific">Ricinus communis</name>
    <name type="common">Castor bean</name>
    <dbReference type="NCBI Taxonomy" id="3988"/>
    <lineage>
        <taxon>Eukaryota</taxon>
        <taxon>Viridiplantae</taxon>
        <taxon>Streptophyta</taxon>
        <taxon>Embryophyta</taxon>
        <taxon>Tracheophyta</taxon>
        <taxon>Spermatophyta</taxon>
        <taxon>Magnoliopsida</taxon>
        <taxon>eudicotyledons</taxon>
        <taxon>Gunneridae</taxon>
        <taxon>Pentapetalae</taxon>
        <taxon>rosids</taxon>
        <taxon>fabids</taxon>
        <taxon>Malpighiales</taxon>
        <taxon>Euphorbiaceae</taxon>
        <taxon>Acalyphoideae</taxon>
        <taxon>Acalypheae</taxon>
        <taxon>Ricinus</taxon>
    </lineage>
</organism>
<keyword evidence="2" id="KW-1185">Reference proteome</keyword>
<dbReference type="Proteomes" id="UP000008311">
    <property type="component" value="Unassembled WGS sequence"/>
</dbReference>
<accession>B9TD50</accession>
<gene>
    <name evidence="1" type="ORF">RCOM_1906270</name>
</gene>
<name>B9TD50_RICCO</name>
<dbReference type="AlphaFoldDB" id="B9TD50"/>
<reference evidence="2" key="1">
    <citation type="journal article" date="2010" name="Nat. Biotechnol.">
        <title>Draft genome sequence of the oilseed species Ricinus communis.</title>
        <authorList>
            <person name="Chan A.P."/>
            <person name="Crabtree J."/>
            <person name="Zhao Q."/>
            <person name="Lorenzi H."/>
            <person name="Orvis J."/>
            <person name="Puiu D."/>
            <person name="Melake-Berhan A."/>
            <person name="Jones K.M."/>
            <person name="Redman J."/>
            <person name="Chen G."/>
            <person name="Cahoon E.B."/>
            <person name="Gedil M."/>
            <person name="Stanke M."/>
            <person name="Haas B.J."/>
            <person name="Wortman J.R."/>
            <person name="Fraser-Liggett C.M."/>
            <person name="Ravel J."/>
            <person name="Rabinowicz P.D."/>
        </authorList>
    </citation>
    <scope>NUCLEOTIDE SEQUENCE [LARGE SCALE GENOMIC DNA]</scope>
    <source>
        <strain evidence="2">cv. Hale</strain>
    </source>
</reference>
<protein>
    <submittedName>
        <fullName evidence="1">Uncharacterized protein</fullName>
    </submittedName>
</protein>
<dbReference type="EMBL" id="EQ977884">
    <property type="protein sequence ID" value="EEF26214.1"/>
    <property type="molecule type" value="Genomic_DNA"/>
</dbReference>
<dbReference type="InParanoid" id="B9TD50"/>
<evidence type="ECO:0000313" key="1">
    <source>
        <dbReference type="EMBL" id="EEF26214.1"/>
    </source>
</evidence>
<sequence>MPTEGPDVRLPAAIDVHAPARMVHQHVFLQRGHLAIGMKLGAAVAPLGRTRLDLDQREGRRHRRLRAIRLGGTGDRDVGKEGVPGLLRHQPGVGHVAPTSRAAQVSVDGERQVHRDPNVPQDGAGHCEDATADELVPQFLVRIPGDELVQRQPWFLSVESVEDA</sequence>
<evidence type="ECO:0000313" key="2">
    <source>
        <dbReference type="Proteomes" id="UP000008311"/>
    </source>
</evidence>